<feature type="compositionally biased region" description="Polar residues" evidence="1">
    <location>
        <begin position="486"/>
        <end position="502"/>
    </location>
</feature>
<feature type="compositionally biased region" description="Low complexity" evidence="1">
    <location>
        <begin position="503"/>
        <end position="516"/>
    </location>
</feature>
<organism evidence="2 3">
    <name type="scientific">Schistosoma mattheei</name>
    <dbReference type="NCBI Taxonomy" id="31246"/>
    <lineage>
        <taxon>Eukaryota</taxon>
        <taxon>Metazoa</taxon>
        <taxon>Spiralia</taxon>
        <taxon>Lophotrochozoa</taxon>
        <taxon>Platyhelminthes</taxon>
        <taxon>Trematoda</taxon>
        <taxon>Digenea</taxon>
        <taxon>Strigeidida</taxon>
        <taxon>Schistosomatoidea</taxon>
        <taxon>Schistosomatidae</taxon>
        <taxon>Schistosoma</taxon>
    </lineage>
</organism>
<dbReference type="AlphaFoldDB" id="A0A183PFF3"/>
<keyword evidence="3" id="KW-1185">Reference proteome</keyword>
<feature type="compositionally biased region" description="Low complexity" evidence="1">
    <location>
        <begin position="262"/>
        <end position="274"/>
    </location>
</feature>
<dbReference type="EMBL" id="UZAL01033142">
    <property type="protein sequence ID" value="VDP62713.1"/>
    <property type="molecule type" value="Genomic_DNA"/>
</dbReference>
<evidence type="ECO:0000313" key="2">
    <source>
        <dbReference type="EMBL" id="VDP62713.1"/>
    </source>
</evidence>
<feature type="compositionally biased region" description="Polar residues" evidence="1">
    <location>
        <begin position="234"/>
        <end position="250"/>
    </location>
</feature>
<accession>A0A183PFF3</accession>
<sequence length="585" mass="65646">MSSQRIPRRALFADCGTGWKKRRGSQCMTWCCGMKESCKELACVGPSRLSGWGPRYGATHTADRQPSDYPDSELIDIDLPSSVSKPYYTSESDSYENNKALSRMRRRVHKRTQHLLITHLDLPRNLRGYDNNENDYRSNTPVYFQQLVSKTHQASLMSPEKLLYSSDDKELIKILIKLIKLFKNKHVRRVKPVASVNHIIMARPVVHIETSAEHSPPNNLIDYCKDQKEISPLQSTSNGFQASKTVSLPHTNPKESLKQTPQSSSTDSSIQIDTVNNVDASRSKIKYTPALSQKQLSSSSSTGFLQQHSSMFNRNSIGESETKYLNTAQQVKSNIPRMSKLNPLGRPLHLTSGEHSNSIHSGYRYTSVYNHAEALSPMSISRPNILTGSSITELPSPKEIHIPISYQGSQKVVPVTPSSAPTAIVNQPDNPKIQPIQQGQKMSPQQESQSHTNKFPQQSLTQGASQISPVMSTQQNIPPVGKDSSHTSQSPDVNNLFVTSHTQSPEQQKQQVVPQESSHKPIQQASKTYTNIASPLPPVVFTVSKIGDYDWHYNVFHPSRPQRWNLKNYAVKQKLLEQIRRVLPN</sequence>
<feature type="compositionally biased region" description="Polar residues" evidence="1">
    <location>
        <begin position="412"/>
        <end position="477"/>
    </location>
</feature>
<evidence type="ECO:0000256" key="1">
    <source>
        <dbReference type="SAM" id="MobiDB-lite"/>
    </source>
</evidence>
<gene>
    <name evidence="2" type="ORF">SMTD_LOCUS13089</name>
</gene>
<dbReference type="Proteomes" id="UP000269396">
    <property type="component" value="Unassembled WGS sequence"/>
</dbReference>
<feature type="region of interest" description="Disordered" evidence="1">
    <location>
        <begin position="234"/>
        <end position="275"/>
    </location>
</feature>
<protein>
    <submittedName>
        <fullName evidence="2">Uncharacterized protein</fullName>
    </submittedName>
</protein>
<feature type="region of interest" description="Disordered" evidence="1">
    <location>
        <begin position="412"/>
        <end position="524"/>
    </location>
</feature>
<evidence type="ECO:0000313" key="3">
    <source>
        <dbReference type="Proteomes" id="UP000269396"/>
    </source>
</evidence>
<proteinExistence type="predicted"/>
<name>A0A183PFF3_9TREM</name>
<reference evidence="2 3" key="1">
    <citation type="submission" date="2018-11" db="EMBL/GenBank/DDBJ databases">
        <authorList>
            <consortium name="Pathogen Informatics"/>
        </authorList>
    </citation>
    <scope>NUCLEOTIDE SEQUENCE [LARGE SCALE GENOMIC DNA]</scope>
    <source>
        <strain>Denwood</strain>
        <strain evidence="3">Zambia</strain>
    </source>
</reference>